<evidence type="ECO:0000313" key="2">
    <source>
        <dbReference type="EMBL" id="KRM28430.1"/>
    </source>
</evidence>
<dbReference type="GeneID" id="78511398"/>
<gene>
    <name evidence="2" type="ORF">FC91_GL001894</name>
</gene>
<dbReference type="PATRIC" id="fig|1122147.4.peg.1963"/>
<sequence length="50" mass="5874">MGLTVKRENTLTSLFDQFATLPEDLKKKVDLKDEKKDDKQHKPSKDEKKK</sequence>
<comment type="caution">
    <text evidence="2">The sequence shown here is derived from an EMBL/GenBank/DDBJ whole genome shotgun (WGS) entry which is preliminary data.</text>
</comment>
<proteinExistence type="predicted"/>
<name>A0A0R1XEG0_9LACO</name>
<feature type="region of interest" description="Disordered" evidence="1">
    <location>
        <begin position="29"/>
        <end position="50"/>
    </location>
</feature>
<dbReference type="NCBIfam" id="NF040897">
    <property type="entry name" value="SPJ_0845_Nterm"/>
    <property type="match status" value="1"/>
</dbReference>
<dbReference type="EMBL" id="AZFW01000032">
    <property type="protein sequence ID" value="KRM28430.1"/>
    <property type="molecule type" value="Genomic_DNA"/>
</dbReference>
<evidence type="ECO:0000313" key="3">
    <source>
        <dbReference type="Proteomes" id="UP000050949"/>
    </source>
</evidence>
<dbReference type="Proteomes" id="UP000050949">
    <property type="component" value="Unassembled WGS sequence"/>
</dbReference>
<dbReference type="AlphaFoldDB" id="A0A0R1XEG0"/>
<evidence type="ECO:0000256" key="1">
    <source>
        <dbReference type="SAM" id="MobiDB-lite"/>
    </source>
</evidence>
<protein>
    <submittedName>
        <fullName evidence="2">Uncharacterized protein</fullName>
    </submittedName>
</protein>
<dbReference type="RefSeq" id="WP_162921529.1">
    <property type="nucleotide sequence ID" value="NZ_AUEH01000001.1"/>
</dbReference>
<dbReference type="InterPro" id="IPR047909">
    <property type="entry name" value="SPJ_0845-like_N"/>
</dbReference>
<reference evidence="2 3" key="1">
    <citation type="journal article" date="2015" name="Genome Announc.">
        <title>Expanding the biotechnology potential of lactobacilli through comparative genomics of 213 strains and associated genera.</title>
        <authorList>
            <person name="Sun Z."/>
            <person name="Harris H.M."/>
            <person name="McCann A."/>
            <person name="Guo C."/>
            <person name="Argimon S."/>
            <person name="Zhang W."/>
            <person name="Yang X."/>
            <person name="Jeffery I.B."/>
            <person name="Cooney J.C."/>
            <person name="Kagawa T.F."/>
            <person name="Liu W."/>
            <person name="Song Y."/>
            <person name="Salvetti E."/>
            <person name="Wrobel A."/>
            <person name="Rasinkangas P."/>
            <person name="Parkhill J."/>
            <person name="Rea M.C."/>
            <person name="O'Sullivan O."/>
            <person name="Ritari J."/>
            <person name="Douillard F.P."/>
            <person name="Paul Ross R."/>
            <person name="Yang R."/>
            <person name="Briner A.E."/>
            <person name="Felis G.E."/>
            <person name="de Vos W.M."/>
            <person name="Barrangou R."/>
            <person name="Klaenhammer T.R."/>
            <person name="Caufield P.W."/>
            <person name="Cui Y."/>
            <person name="Zhang H."/>
            <person name="O'Toole P.W."/>
        </authorList>
    </citation>
    <scope>NUCLEOTIDE SEQUENCE [LARGE SCALE GENOMIC DNA]</scope>
    <source>
        <strain evidence="2 3">DSM 16991</strain>
    </source>
</reference>
<accession>A0A0R1XEG0</accession>
<organism evidence="2 3">
    <name type="scientific">Schleiferilactobacillus harbinensis DSM 16991</name>
    <dbReference type="NCBI Taxonomy" id="1122147"/>
    <lineage>
        <taxon>Bacteria</taxon>
        <taxon>Bacillati</taxon>
        <taxon>Bacillota</taxon>
        <taxon>Bacilli</taxon>
        <taxon>Lactobacillales</taxon>
        <taxon>Lactobacillaceae</taxon>
        <taxon>Schleiferilactobacillus</taxon>
    </lineage>
</organism>